<reference evidence="3" key="1">
    <citation type="submission" date="2023-03" db="EMBL/GenBank/DDBJ databases">
        <title>Actinoallomurus iriomotensis NBRC 103684.</title>
        <authorList>
            <person name="Ichikawa N."/>
            <person name="Sato H."/>
            <person name="Tonouchi N."/>
        </authorList>
    </citation>
    <scope>NUCLEOTIDE SEQUENCE</scope>
    <source>
        <strain evidence="3">NBRC 103684</strain>
    </source>
</reference>
<dbReference type="InterPro" id="IPR022742">
    <property type="entry name" value="Hydrolase_4"/>
</dbReference>
<dbReference type="InterPro" id="IPR029058">
    <property type="entry name" value="AB_hydrolase_fold"/>
</dbReference>
<dbReference type="AlphaFoldDB" id="A0A9W6S6K7"/>
<dbReference type="GO" id="GO:0052689">
    <property type="term" value="F:carboxylic ester hydrolase activity"/>
    <property type="evidence" value="ECO:0007669"/>
    <property type="project" value="TreeGrafter"/>
</dbReference>
<dbReference type="Pfam" id="PF12146">
    <property type="entry name" value="Hydrolase_4"/>
    <property type="match status" value="1"/>
</dbReference>
<evidence type="ECO:0000256" key="1">
    <source>
        <dbReference type="SAM" id="SignalP"/>
    </source>
</evidence>
<evidence type="ECO:0000313" key="4">
    <source>
        <dbReference type="Proteomes" id="UP001165074"/>
    </source>
</evidence>
<dbReference type="SUPFAM" id="SSF53474">
    <property type="entry name" value="alpha/beta-Hydrolases"/>
    <property type="match status" value="1"/>
</dbReference>
<protein>
    <submittedName>
        <fullName evidence="3">Alpha/beta hydrolase</fullName>
    </submittedName>
</protein>
<dbReference type="EMBL" id="BSTK01000009">
    <property type="protein sequence ID" value="GLY88019.1"/>
    <property type="molecule type" value="Genomic_DNA"/>
</dbReference>
<comment type="caution">
    <text evidence="3">The sequence shown here is derived from an EMBL/GenBank/DDBJ whole genome shotgun (WGS) entry which is preliminary data.</text>
</comment>
<sequence>MLHISPYRLFGCAVTALLIAGCSSVTAQGASSDAPITRELTFRSGPDTLPATFQPAAGRTGVRPAALIISGSGPTDRDGNDRQFPHLDTNRNFAKALAADRIASLRYDKLGSGLAGTENHPGGRGIDFDLFAQEALDAYRTMARQPGVDPHRLIVVGHSEGGLLALWLADRLRGTPEAPRAVVLAAPIGIRYLDLLSKQLTEQYRAAQAAGRLSAQQVASLLDELREAVSSIRKTGTLPADLSDPTLKTVFSPANIPFLRQADRLDPADLARGLGRAFPALVLRGLKDVQVSAGEVQHLMTGFRANRAAVQADIPDADHLFKVVSGTPNPSVDYPDATRPFAPQVAPRLRAFLSKAL</sequence>
<accession>A0A9W6S6K7</accession>
<dbReference type="PANTHER" id="PTHR43265:SF1">
    <property type="entry name" value="ESTERASE ESTD"/>
    <property type="match status" value="1"/>
</dbReference>
<dbReference type="InterPro" id="IPR053145">
    <property type="entry name" value="AB_hydrolase_Est10"/>
</dbReference>
<keyword evidence="3" id="KW-0378">Hydrolase</keyword>
<evidence type="ECO:0000259" key="2">
    <source>
        <dbReference type="Pfam" id="PF12146"/>
    </source>
</evidence>
<dbReference type="Gene3D" id="3.40.50.1820">
    <property type="entry name" value="alpha/beta hydrolase"/>
    <property type="match status" value="1"/>
</dbReference>
<dbReference type="RefSeq" id="WP_285577535.1">
    <property type="nucleotide sequence ID" value="NZ_BSTK01000009.1"/>
</dbReference>
<keyword evidence="4" id="KW-1185">Reference proteome</keyword>
<name>A0A9W6S6K7_9ACTN</name>
<feature type="chain" id="PRO_5040895947" evidence="1">
    <location>
        <begin position="28"/>
        <end position="357"/>
    </location>
</feature>
<gene>
    <name evidence="3" type="ORF">Airi02_059480</name>
</gene>
<evidence type="ECO:0000313" key="3">
    <source>
        <dbReference type="EMBL" id="GLY88019.1"/>
    </source>
</evidence>
<organism evidence="3 4">
    <name type="scientific">Actinoallomurus iriomotensis</name>
    <dbReference type="NCBI Taxonomy" id="478107"/>
    <lineage>
        <taxon>Bacteria</taxon>
        <taxon>Bacillati</taxon>
        <taxon>Actinomycetota</taxon>
        <taxon>Actinomycetes</taxon>
        <taxon>Streptosporangiales</taxon>
        <taxon>Thermomonosporaceae</taxon>
        <taxon>Actinoallomurus</taxon>
    </lineage>
</organism>
<dbReference type="PANTHER" id="PTHR43265">
    <property type="entry name" value="ESTERASE ESTD"/>
    <property type="match status" value="1"/>
</dbReference>
<keyword evidence="1" id="KW-0732">Signal</keyword>
<feature type="domain" description="Serine aminopeptidase S33" evidence="2">
    <location>
        <begin position="90"/>
        <end position="189"/>
    </location>
</feature>
<feature type="signal peptide" evidence="1">
    <location>
        <begin position="1"/>
        <end position="27"/>
    </location>
</feature>
<dbReference type="Proteomes" id="UP001165074">
    <property type="component" value="Unassembled WGS sequence"/>
</dbReference>
<proteinExistence type="predicted"/>